<evidence type="ECO:0000256" key="1">
    <source>
        <dbReference type="ARBA" id="ARBA00034117"/>
    </source>
</evidence>
<evidence type="ECO:0000259" key="2">
    <source>
        <dbReference type="PROSITE" id="PS51756"/>
    </source>
</evidence>
<evidence type="ECO:0000313" key="3">
    <source>
        <dbReference type="EMBL" id="EGF14170.1"/>
    </source>
</evidence>
<dbReference type="RefSeq" id="WP_002916163.1">
    <property type="nucleotide sequence ID" value="NZ_GL878548.1"/>
</dbReference>
<gene>
    <name evidence="3" type="ORF">HMPREF9386_1549</name>
</gene>
<protein>
    <recommendedName>
        <fullName evidence="2">LXG domain-containing protein</fullName>
    </recommendedName>
</protein>
<evidence type="ECO:0000313" key="4">
    <source>
        <dbReference type="Proteomes" id="UP000005955"/>
    </source>
</evidence>
<dbReference type="HOGENOM" id="CLU_636032_0_0_9"/>
<dbReference type="AlphaFoldDB" id="F2C8D0"/>
<feature type="domain" description="LXG" evidence="2">
    <location>
        <begin position="1"/>
        <end position="230"/>
    </location>
</feature>
<dbReference type="Proteomes" id="UP000005955">
    <property type="component" value="Unassembled WGS sequence"/>
</dbReference>
<comment type="similarity">
    <text evidence="1">In the N-terminal section; belongs to the LXG family.</text>
</comment>
<sequence>MKIDMTEVHNQKTALSNSQTSITTQLETAKTSFVNLVNSESLKGDVKGAIDAKISNHQVPLLMNFSNALAVLSAQYDKTIEQFKSTVSETAADAIIDTDYLQGLLDGFSSIETNISTVNQATANIYSSISDILSLTNPDASAITTPLSEGKTILTDTKTNMASFNGWKRGDEYSKLLQVQATALKGLEGAGKSSFTSKEAKAFYGNNDFLSGVLGMVEGVNNSTPVELLNLVSKSVSMTVEGYLFVKKAAADENFNRFNNGMDLIEGYYDLFVTGARSHLSPNSMEKSGFNALSKFWQKYSKDGKTLRDVLYNSRLGSKFKSTLTSINNSKVWKFASKFKDTVNVIDGPLKNGIKVFGKGLNIAGWTMMAAEATYHGVSAYNDKDSRAYKSVGKSVIHAGVETMKNAGPLEATAIGAKFGPHVAAAGFLLGTANAIFGVINPSGKDKFYEGIENAAFDAYDGAAKAVGDVGKAVSSGWKTMTSWFGG</sequence>
<dbReference type="EMBL" id="AFBD01000005">
    <property type="protein sequence ID" value="EGF14170.1"/>
    <property type="molecule type" value="Genomic_DNA"/>
</dbReference>
<name>F2C8D0_STRSA</name>
<reference evidence="3 4" key="1">
    <citation type="submission" date="2011-02" db="EMBL/GenBank/DDBJ databases">
        <authorList>
            <person name="Muzny D."/>
            <person name="Qin X."/>
            <person name="Deng J."/>
            <person name="Jiang H."/>
            <person name="Liu Y."/>
            <person name="Qu J."/>
            <person name="Song X.-Z."/>
            <person name="Zhang L."/>
            <person name="Thornton R."/>
            <person name="Coyle M."/>
            <person name="Francisco L."/>
            <person name="Jackson L."/>
            <person name="Javaid M."/>
            <person name="Korchina V."/>
            <person name="Kovar C."/>
            <person name="Mata R."/>
            <person name="Mathew T."/>
            <person name="Ngo R."/>
            <person name="Nguyen L."/>
            <person name="Nguyen N."/>
            <person name="Okwuonu G."/>
            <person name="Ongeri F."/>
            <person name="Pham C."/>
            <person name="Simmons D."/>
            <person name="Wilczek-Boney K."/>
            <person name="Hale W."/>
            <person name="Jakkamsetti A."/>
            <person name="Pham P."/>
            <person name="Ruth R."/>
            <person name="San Lucas F."/>
            <person name="Warren J."/>
            <person name="Zhang J."/>
            <person name="Zhao Z."/>
            <person name="Zhou C."/>
            <person name="Zhu D."/>
            <person name="Lee S."/>
            <person name="Bess C."/>
            <person name="Blankenburg K."/>
            <person name="Forbes L."/>
            <person name="Fu Q."/>
            <person name="Gubbala S."/>
            <person name="Hirani K."/>
            <person name="Jayaseelan J.C."/>
            <person name="Lara F."/>
            <person name="Munidasa M."/>
            <person name="Palculict T."/>
            <person name="Patil S."/>
            <person name="Pu L.-L."/>
            <person name="Saada N."/>
            <person name="Tang L."/>
            <person name="Weissenberger G."/>
            <person name="Zhu Y."/>
            <person name="Hemphill L."/>
            <person name="Shang Y."/>
            <person name="Youmans B."/>
            <person name="Ayvaz T."/>
            <person name="Ross M."/>
            <person name="Santibanez J."/>
            <person name="Aqrawi P."/>
            <person name="Gross S."/>
            <person name="Joshi V."/>
            <person name="Fowler G."/>
            <person name="Nazareth L."/>
            <person name="Reid J."/>
            <person name="Worley K."/>
            <person name="Petrosino J."/>
            <person name="Highlander S."/>
            <person name="Gibbs R."/>
        </authorList>
    </citation>
    <scope>NUCLEOTIDE SEQUENCE [LARGE SCALE GENOMIC DNA]</scope>
    <source>
        <strain evidence="3 4">SK330</strain>
    </source>
</reference>
<dbReference type="PATRIC" id="fig|888813.3.peg.1523"/>
<dbReference type="PROSITE" id="PS51756">
    <property type="entry name" value="LXG"/>
    <property type="match status" value="1"/>
</dbReference>
<proteinExistence type="inferred from homology"/>
<dbReference type="InterPro" id="IPR006829">
    <property type="entry name" value="LXG_dom"/>
</dbReference>
<organism evidence="3 4">
    <name type="scientific">Streptococcus sanguinis SK330</name>
    <dbReference type="NCBI Taxonomy" id="888813"/>
    <lineage>
        <taxon>Bacteria</taxon>
        <taxon>Bacillati</taxon>
        <taxon>Bacillota</taxon>
        <taxon>Bacilli</taxon>
        <taxon>Lactobacillales</taxon>
        <taxon>Streptococcaceae</taxon>
        <taxon>Streptococcus</taxon>
    </lineage>
</organism>
<accession>F2C8D0</accession>
<dbReference type="Pfam" id="PF04740">
    <property type="entry name" value="LXG"/>
    <property type="match status" value="1"/>
</dbReference>
<comment type="caution">
    <text evidence="3">The sequence shown here is derived from an EMBL/GenBank/DDBJ whole genome shotgun (WGS) entry which is preliminary data.</text>
</comment>